<dbReference type="Proteomes" id="UP000276133">
    <property type="component" value="Unassembled WGS sequence"/>
</dbReference>
<dbReference type="EMBL" id="REGN01012917">
    <property type="protein sequence ID" value="RMZ94627.1"/>
    <property type="molecule type" value="Genomic_DNA"/>
</dbReference>
<reference evidence="1 2" key="1">
    <citation type="journal article" date="2018" name="Sci. Rep.">
        <title>Genomic signatures of local adaptation to the degree of environmental predictability in rotifers.</title>
        <authorList>
            <person name="Franch-Gras L."/>
            <person name="Hahn C."/>
            <person name="Garcia-Roger E.M."/>
            <person name="Carmona M.J."/>
            <person name="Serra M."/>
            <person name="Gomez A."/>
        </authorList>
    </citation>
    <scope>NUCLEOTIDE SEQUENCE [LARGE SCALE GENOMIC DNA]</scope>
    <source>
        <strain evidence="1">HYR1</strain>
    </source>
</reference>
<evidence type="ECO:0000313" key="2">
    <source>
        <dbReference type="Proteomes" id="UP000276133"/>
    </source>
</evidence>
<proteinExistence type="predicted"/>
<sequence length="72" mass="8750">MSNFFEKYEYSLQLSNKDLENENFEKFVLIGRRTIFTKAYISLPVLNSRNRINELIYIFMFNASRMKKQLNE</sequence>
<protein>
    <submittedName>
        <fullName evidence="1">Uncharacterized protein</fullName>
    </submittedName>
</protein>
<gene>
    <name evidence="1" type="ORF">BpHYR1_031561</name>
</gene>
<keyword evidence="2" id="KW-1185">Reference proteome</keyword>
<comment type="caution">
    <text evidence="1">The sequence shown here is derived from an EMBL/GenBank/DDBJ whole genome shotgun (WGS) entry which is preliminary data.</text>
</comment>
<evidence type="ECO:0000313" key="1">
    <source>
        <dbReference type="EMBL" id="RMZ94627.1"/>
    </source>
</evidence>
<dbReference type="AlphaFoldDB" id="A0A3M7P7A8"/>
<accession>A0A3M7P7A8</accession>
<name>A0A3M7P7A8_BRAPC</name>
<organism evidence="1 2">
    <name type="scientific">Brachionus plicatilis</name>
    <name type="common">Marine rotifer</name>
    <name type="synonym">Brachionus muelleri</name>
    <dbReference type="NCBI Taxonomy" id="10195"/>
    <lineage>
        <taxon>Eukaryota</taxon>
        <taxon>Metazoa</taxon>
        <taxon>Spiralia</taxon>
        <taxon>Gnathifera</taxon>
        <taxon>Rotifera</taxon>
        <taxon>Eurotatoria</taxon>
        <taxon>Monogononta</taxon>
        <taxon>Pseudotrocha</taxon>
        <taxon>Ploima</taxon>
        <taxon>Brachionidae</taxon>
        <taxon>Brachionus</taxon>
    </lineage>
</organism>